<feature type="compositionally biased region" description="Basic and acidic residues" evidence="1">
    <location>
        <begin position="11"/>
        <end position="21"/>
    </location>
</feature>
<accession>A0A4D9D4G7</accession>
<feature type="compositionally biased region" description="Acidic residues" evidence="1">
    <location>
        <begin position="30"/>
        <end position="40"/>
    </location>
</feature>
<dbReference type="AlphaFoldDB" id="A0A4D9D4G7"/>
<sequence>MLRGPASEGTARARERIKNVRESLLQTQEAEAEGGGEDGGEGGGEGGGKRVAAWVYGEVAREGPLGPAALRLFHTRFHAVPKLEAVNPSVIKW</sequence>
<reference evidence="2 3" key="1">
    <citation type="submission" date="2019-01" db="EMBL/GenBank/DDBJ databases">
        <title>Nuclear Genome Assembly of the Microalgal Biofuel strain Nannochloropsis salina CCMP1776.</title>
        <authorList>
            <person name="Hovde B."/>
        </authorList>
    </citation>
    <scope>NUCLEOTIDE SEQUENCE [LARGE SCALE GENOMIC DNA]</scope>
    <source>
        <strain evidence="2 3">CCMP1776</strain>
    </source>
</reference>
<gene>
    <name evidence="2" type="ORF">NSK_005175</name>
</gene>
<keyword evidence="3" id="KW-1185">Reference proteome</keyword>
<proteinExistence type="predicted"/>
<comment type="caution">
    <text evidence="2">The sequence shown here is derived from an EMBL/GenBank/DDBJ whole genome shotgun (WGS) entry which is preliminary data.</text>
</comment>
<evidence type="ECO:0000313" key="2">
    <source>
        <dbReference type="EMBL" id="TFJ83528.1"/>
    </source>
</evidence>
<dbReference type="EMBL" id="SDOX01000027">
    <property type="protein sequence ID" value="TFJ83528.1"/>
    <property type="molecule type" value="Genomic_DNA"/>
</dbReference>
<organism evidence="2 3">
    <name type="scientific">Nannochloropsis salina CCMP1776</name>
    <dbReference type="NCBI Taxonomy" id="1027361"/>
    <lineage>
        <taxon>Eukaryota</taxon>
        <taxon>Sar</taxon>
        <taxon>Stramenopiles</taxon>
        <taxon>Ochrophyta</taxon>
        <taxon>Eustigmatophyceae</taxon>
        <taxon>Eustigmatales</taxon>
        <taxon>Monodopsidaceae</taxon>
        <taxon>Microchloropsis</taxon>
        <taxon>Microchloropsis salina</taxon>
    </lineage>
</organism>
<dbReference type="OrthoDB" id="10253113at2759"/>
<feature type="region of interest" description="Disordered" evidence="1">
    <location>
        <begin position="1"/>
        <end position="48"/>
    </location>
</feature>
<protein>
    <submittedName>
        <fullName evidence="2">Uncharacterized protein</fullName>
    </submittedName>
</protein>
<name>A0A4D9D4G7_9STRA</name>
<evidence type="ECO:0000313" key="3">
    <source>
        <dbReference type="Proteomes" id="UP000355283"/>
    </source>
</evidence>
<evidence type="ECO:0000256" key="1">
    <source>
        <dbReference type="SAM" id="MobiDB-lite"/>
    </source>
</evidence>
<dbReference type="Proteomes" id="UP000355283">
    <property type="component" value="Unassembled WGS sequence"/>
</dbReference>